<organism evidence="2 3">
    <name type="scientific">Candidatus Curtissbacteria bacterium RIFOXYA1_FULL_41_14</name>
    <dbReference type="NCBI Taxonomy" id="1797737"/>
    <lineage>
        <taxon>Bacteria</taxon>
        <taxon>Candidatus Curtissiibacteriota</taxon>
    </lineage>
</organism>
<sequence>MKNVQVGVVLAGGKGTRLGWLGKFLPKSLVPIGQKPMLYYIIKNLKSMKITKIYLLVNYKKNLIKRYLAEEPEFKEIDFYYIHSQPNLGLAQVIQKTERFIKEPFVVFLGDDFTICPKISQFPKKGLQKGIVAQEAVIRENDAKILSQTCEVFFDKEGKILKASEKPQKPTSKYRGCGLYFFRPQVFDYIRKTPNSKKTGKREITDTINLIAQDGKAFAWPLDGVNVNINTQADLVKAIKCLFANG</sequence>
<dbReference type="SUPFAM" id="SSF53448">
    <property type="entry name" value="Nucleotide-diphospho-sugar transferases"/>
    <property type="match status" value="1"/>
</dbReference>
<evidence type="ECO:0000313" key="3">
    <source>
        <dbReference type="Proteomes" id="UP000176751"/>
    </source>
</evidence>
<dbReference type="InterPro" id="IPR005835">
    <property type="entry name" value="NTP_transferase_dom"/>
</dbReference>
<name>A0A1F5HG70_9BACT</name>
<protein>
    <recommendedName>
        <fullName evidence="1">Nucleotidyl transferase domain-containing protein</fullName>
    </recommendedName>
</protein>
<dbReference type="PANTHER" id="PTHR22572">
    <property type="entry name" value="SUGAR-1-PHOSPHATE GUANYL TRANSFERASE"/>
    <property type="match status" value="1"/>
</dbReference>
<comment type="caution">
    <text evidence="2">The sequence shown here is derived from an EMBL/GenBank/DDBJ whole genome shotgun (WGS) entry which is preliminary data.</text>
</comment>
<feature type="domain" description="Nucleotidyl transferase" evidence="1">
    <location>
        <begin position="7"/>
        <end position="217"/>
    </location>
</feature>
<dbReference type="Proteomes" id="UP000176751">
    <property type="component" value="Unassembled WGS sequence"/>
</dbReference>
<accession>A0A1F5HG70</accession>
<dbReference type="AlphaFoldDB" id="A0A1F5HG70"/>
<evidence type="ECO:0000313" key="2">
    <source>
        <dbReference type="EMBL" id="OGE03110.1"/>
    </source>
</evidence>
<dbReference type="STRING" id="1797737.A2196_04005"/>
<evidence type="ECO:0000259" key="1">
    <source>
        <dbReference type="Pfam" id="PF00483"/>
    </source>
</evidence>
<reference evidence="2 3" key="1">
    <citation type="journal article" date="2016" name="Nat. Commun.">
        <title>Thousands of microbial genomes shed light on interconnected biogeochemical processes in an aquifer system.</title>
        <authorList>
            <person name="Anantharaman K."/>
            <person name="Brown C.T."/>
            <person name="Hug L.A."/>
            <person name="Sharon I."/>
            <person name="Castelle C.J."/>
            <person name="Probst A.J."/>
            <person name="Thomas B.C."/>
            <person name="Singh A."/>
            <person name="Wilkins M.J."/>
            <person name="Karaoz U."/>
            <person name="Brodie E.L."/>
            <person name="Williams K.H."/>
            <person name="Hubbard S.S."/>
            <person name="Banfield J.F."/>
        </authorList>
    </citation>
    <scope>NUCLEOTIDE SEQUENCE [LARGE SCALE GENOMIC DNA]</scope>
</reference>
<dbReference type="Gene3D" id="3.90.550.10">
    <property type="entry name" value="Spore Coat Polysaccharide Biosynthesis Protein SpsA, Chain A"/>
    <property type="match status" value="1"/>
</dbReference>
<dbReference type="InterPro" id="IPR050486">
    <property type="entry name" value="Mannose-1P_guanyltransferase"/>
</dbReference>
<dbReference type="CDD" id="cd04181">
    <property type="entry name" value="NTP_transferase"/>
    <property type="match status" value="1"/>
</dbReference>
<dbReference type="InterPro" id="IPR029044">
    <property type="entry name" value="Nucleotide-diphossugar_trans"/>
</dbReference>
<dbReference type="Pfam" id="PF00483">
    <property type="entry name" value="NTP_transferase"/>
    <property type="match status" value="1"/>
</dbReference>
<proteinExistence type="predicted"/>
<gene>
    <name evidence="2" type="ORF">A2196_04005</name>
</gene>
<dbReference type="EMBL" id="MFCA01000004">
    <property type="protein sequence ID" value="OGE03110.1"/>
    <property type="molecule type" value="Genomic_DNA"/>
</dbReference>